<evidence type="ECO:0000256" key="3">
    <source>
        <dbReference type="ARBA" id="ARBA00022723"/>
    </source>
</evidence>
<name>K0NH15_DESTT</name>
<dbReference type="PANTHER" id="PTHR30109:SF0">
    <property type="entry name" value="HYDROXYLAMINE REDUCTASE"/>
    <property type="match status" value="1"/>
</dbReference>
<evidence type="ECO:0000256" key="4">
    <source>
        <dbReference type="ARBA" id="ARBA00022982"/>
    </source>
</evidence>
<protein>
    <submittedName>
        <fullName evidence="8">Hcp: hydroxylamine reductase (Hybrid cluster protein)</fullName>
        <ecNumber evidence="8">1.7.-.-</ecNumber>
    </submittedName>
</protein>
<keyword evidence="9" id="KW-1185">Reference proteome</keyword>
<dbReference type="InterPro" id="IPR016100">
    <property type="entry name" value="Prismane_a-bundle"/>
</dbReference>
<dbReference type="EC" id="1.7.-.-" evidence="8"/>
<proteinExistence type="predicted"/>
<dbReference type="InterPro" id="IPR038094">
    <property type="entry name" value="Desulfoferrodoxin_N_sf"/>
</dbReference>
<evidence type="ECO:0000259" key="7">
    <source>
        <dbReference type="Pfam" id="PF06397"/>
    </source>
</evidence>
<dbReference type="SUPFAM" id="SSF57802">
    <property type="entry name" value="Rubredoxin-like"/>
    <property type="match status" value="1"/>
</dbReference>
<dbReference type="GO" id="GO:0051536">
    <property type="term" value="F:iron-sulfur cluster binding"/>
    <property type="evidence" value="ECO:0007669"/>
    <property type="project" value="UniProtKB-KW"/>
</dbReference>
<dbReference type="InterPro" id="IPR004462">
    <property type="entry name" value="Desulfoferrodoxin_N"/>
</dbReference>
<keyword evidence="6" id="KW-0411">Iron-sulfur</keyword>
<dbReference type="KEGG" id="dto:TOL2_C09830"/>
<dbReference type="InterPro" id="IPR016099">
    <property type="entry name" value="Prismane-like_a/b-sand"/>
</dbReference>
<evidence type="ECO:0000256" key="6">
    <source>
        <dbReference type="ARBA" id="ARBA00023014"/>
    </source>
</evidence>
<dbReference type="HOGENOM" id="CLU_584917_0_0_7"/>
<evidence type="ECO:0000256" key="5">
    <source>
        <dbReference type="ARBA" id="ARBA00023004"/>
    </source>
</evidence>
<dbReference type="STRING" id="651182.TOL2_C09830"/>
<dbReference type="InterPro" id="IPR011254">
    <property type="entry name" value="Prismane-like_sf"/>
</dbReference>
<evidence type="ECO:0000313" key="8">
    <source>
        <dbReference type="EMBL" id="CCK79148.1"/>
    </source>
</evidence>
<keyword evidence="3" id="KW-0479">Metal-binding</keyword>
<keyword evidence="4" id="KW-0249">Electron transport</keyword>
<accession>K0NH15</accession>
<dbReference type="InterPro" id="IPR004137">
    <property type="entry name" value="HCP/CODH"/>
</dbReference>
<dbReference type="Gene3D" id="2.20.28.100">
    <property type="entry name" value="Desulphoferrodoxin, N-terminal domain"/>
    <property type="match status" value="1"/>
</dbReference>
<keyword evidence="2" id="KW-0813">Transport</keyword>
<evidence type="ECO:0000313" key="9">
    <source>
        <dbReference type="Proteomes" id="UP000007347"/>
    </source>
</evidence>
<dbReference type="Gene3D" id="3.40.50.2030">
    <property type="match status" value="1"/>
</dbReference>
<reference evidence="8 9" key="1">
    <citation type="journal article" date="2013" name="Environ. Microbiol.">
        <title>Complete genome, catabolic sub-proteomes and key-metabolites of Desulfobacula toluolica Tol2, a marine, aromatic compound-degrading, sulfate-reducing bacterium.</title>
        <authorList>
            <person name="Wohlbrand L."/>
            <person name="Jacob J.H."/>
            <person name="Kube M."/>
            <person name="Mussmann M."/>
            <person name="Jarling R."/>
            <person name="Beck A."/>
            <person name="Amann R."/>
            <person name="Wilkes H."/>
            <person name="Reinhardt R."/>
            <person name="Rabus R."/>
        </authorList>
    </citation>
    <scope>NUCLEOTIDE SEQUENCE [LARGE SCALE GENOMIC DNA]</scope>
    <source>
        <strain evidence="9">DSM 7467 / Tol2</strain>
    </source>
</reference>
<dbReference type="CDD" id="cd00974">
    <property type="entry name" value="DSRD"/>
    <property type="match status" value="1"/>
</dbReference>
<dbReference type="RefSeq" id="WP_014956495.1">
    <property type="nucleotide sequence ID" value="NC_018645.1"/>
</dbReference>
<feature type="domain" description="Desulfoferrodoxin N-terminal" evidence="7">
    <location>
        <begin position="4"/>
        <end position="36"/>
    </location>
</feature>
<evidence type="ECO:0000256" key="2">
    <source>
        <dbReference type="ARBA" id="ARBA00022448"/>
    </source>
</evidence>
<dbReference type="GO" id="GO:0042542">
    <property type="term" value="P:response to hydrogen peroxide"/>
    <property type="evidence" value="ECO:0007669"/>
    <property type="project" value="TreeGrafter"/>
</dbReference>
<dbReference type="AlphaFoldDB" id="K0NH15"/>
<dbReference type="PANTHER" id="PTHR30109">
    <property type="entry name" value="HYDROXYLAMINE REDUCTASE"/>
    <property type="match status" value="1"/>
</dbReference>
<dbReference type="GO" id="GO:0050418">
    <property type="term" value="F:hydroxylamine reductase activity"/>
    <property type="evidence" value="ECO:0007669"/>
    <property type="project" value="TreeGrafter"/>
</dbReference>
<keyword evidence="5" id="KW-0408">Iron</keyword>
<dbReference type="GO" id="GO:0004601">
    <property type="term" value="F:peroxidase activity"/>
    <property type="evidence" value="ECO:0007669"/>
    <property type="project" value="TreeGrafter"/>
</dbReference>
<dbReference type="SUPFAM" id="SSF56821">
    <property type="entry name" value="Prismane protein-like"/>
    <property type="match status" value="1"/>
</dbReference>
<sequence>MKQTDQKYNCDVCGSQIEVLRGGEGNLMCCGENMKLVMEQAVDNDMVKKVPIFDMMKIRPVSDVAGTAPLIAEKPNVTALKDLLIYVLTGLSQVVLFGQKSDITDHRINRFTVKALFSTLTDVNYDPDRFFKLIHEAVLLRDTLKLKIRTNLIEGFLPDGPARFMPSSGLEKMIKIGESVGMQNYRSDTPDIALLKQTALYGIKWLSAYADHALRIDQEDDRVYAFIHEGLAAVQRTDLTLEDGVKLSLKCGKIVLMAVEMLNSGMIQAYGRPIPTKVQFGVKKGKAILVSGYDLKNLEHLLKQTQEKGITVYTHGEMLCAHAYPKLKKFSHFFGQFGVDRLKQISDFSTFPGAILMTTRCSQRPKKTIQNNIFTSGMVGWPGIHHISGFSFQPLIDKSLSLPGFLEDKVQGEVMVGLAENAVLNVADILPGLSAPAFLSENILGTLVKSFDIKPVTAPDSVQIQPV</sequence>
<dbReference type="GO" id="GO:0005506">
    <property type="term" value="F:iron ion binding"/>
    <property type="evidence" value="ECO:0007669"/>
    <property type="project" value="InterPro"/>
</dbReference>
<dbReference type="Gene3D" id="1.20.1270.20">
    <property type="match status" value="2"/>
</dbReference>
<gene>
    <name evidence="8" type="primary">hcp</name>
    <name evidence="8" type="ordered locus">TOL2_C09830</name>
</gene>
<dbReference type="Pfam" id="PF03063">
    <property type="entry name" value="Prismane"/>
    <property type="match status" value="1"/>
</dbReference>
<dbReference type="PATRIC" id="fig|651182.5.peg.1186"/>
<dbReference type="Pfam" id="PF06397">
    <property type="entry name" value="Desulfoferrod_N"/>
    <property type="match status" value="1"/>
</dbReference>
<dbReference type="EMBL" id="FO203503">
    <property type="protein sequence ID" value="CCK79148.1"/>
    <property type="molecule type" value="Genomic_DNA"/>
</dbReference>
<organism evidence="8 9">
    <name type="scientific">Desulfobacula toluolica (strain DSM 7467 / Tol2)</name>
    <dbReference type="NCBI Taxonomy" id="651182"/>
    <lineage>
        <taxon>Bacteria</taxon>
        <taxon>Pseudomonadati</taxon>
        <taxon>Thermodesulfobacteriota</taxon>
        <taxon>Desulfobacteria</taxon>
        <taxon>Desulfobacterales</taxon>
        <taxon>Desulfobacteraceae</taxon>
        <taxon>Desulfobacula</taxon>
    </lineage>
</organism>
<dbReference type="Proteomes" id="UP000007347">
    <property type="component" value="Chromosome"/>
</dbReference>
<keyword evidence="8" id="KW-0560">Oxidoreductase</keyword>
<comment type="subunit">
    <text evidence="1">Homodimer.</text>
</comment>
<evidence type="ECO:0000256" key="1">
    <source>
        <dbReference type="ARBA" id="ARBA00011738"/>
    </source>
</evidence>